<evidence type="ECO:0000313" key="18">
    <source>
        <dbReference type="EMBL" id="KAL0247435.1"/>
    </source>
</evidence>
<dbReference type="InterPro" id="IPR006091">
    <property type="entry name" value="Acyl-CoA_Oxase/DH_mid-dom"/>
</dbReference>
<comment type="cofactor">
    <cofactor evidence="2">
        <name>FAD</name>
        <dbReference type="ChEBI" id="CHEBI:57692"/>
    </cofactor>
</comment>
<evidence type="ECO:0000256" key="2">
    <source>
        <dbReference type="ARBA" id="ARBA00001974"/>
    </source>
</evidence>
<feature type="domain" description="Acyl-CoA oxidase/dehydrogenase middle" evidence="15">
    <location>
        <begin position="146"/>
        <end position="254"/>
    </location>
</feature>
<evidence type="ECO:0000256" key="11">
    <source>
        <dbReference type="ARBA" id="ARBA00023140"/>
    </source>
</evidence>
<feature type="domain" description="Acyl-CoA oxidase C-terminal" evidence="14">
    <location>
        <begin position="491"/>
        <end position="668"/>
    </location>
</feature>
<evidence type="ECO:0000259" key="14">
    <source>
        <dbReference type="Pfam" id="PF01756"/>
    </source>
</evidence>
<proteinExistence type="inferred from homology"/>
<feature type="domain" description="Acyl-coenzyme A oxidase N-terminal" evidence="16">
    <location>
        <begin position="24"/>
        <end position="135"/>
    </location>
</feature>
<dbReference type="SUPFAM" id="SSF56645">
    <property type="entry name" value="Acyl-CoA dehydrogenase NM domain-like"/>
    <property type="match status" value="1"/>
</dbReference>
<dbReference type="InterPro" id="IPR046373">
    <property type="entry name" value="Acyl-CoA_Oxase/DH_mid-dom_sf"/>
</dbReference>
<dbReference type="PIRSF" id="PIRSF000168">
    <property type="entry name" value="Acyl-CoA_oxidase"/>
    <property type="match status" value="1"/>
</dbReference>
<feature type="region of interest" description="Disordered" evidence="13">
    <location>
        <begin position="675"/>
        <end position="711"/>
    </location>
</feature>
<reference evidence="19" key="1">
    <citation type="submission" date="2015-01" db="EMBL/GenBank/DDBJ databases">
        <title>The Genome Sequence of Cryptococcus gattii MMRL2647.</title>
        <authorList>
            <consortium name="The Broad Institute Genomics Platform"/>
            <person name="Cuomo C."/>
            <person name="Litvintseva A."/>
            <person name="Chen Y."/>
            <person name="Heitman J."/>
            <person name="Sun S."/>
            <person name="Springer D."/>
            <person name="Dromer F."/>
            <person name="Young S."/>
            <person name="Zeng Q."/>
            <person name="Gargeya S."/>
            <person name="Abouelleil A."/>
            <person name="Alvarado L."/>
            <person name="Chapman S.B."/>
            <person name="Gainer-Dewar J."/>
            <person name="Goldberg J."/>
            <person name="Griggs A."/>
            <person name="Gujja S."/>
            <person name="Hansen M."/>
            <person name="Howarth C."/>
            <person name="Imamovic A."/>
            <person name="Larimer J."/>
            <person name="Murphy C."/>
            <person name="Naylor J."/>
            <person name="Pearson M."/>
            <person name="Priest M."/>
            <person name="Roberts A."/>
            <person name="Saif S."/>
            <person name="Shea T."/>
            <person name="Sykes S."/>
            <person name="Wortman J."/>
            <person name="Nusbaum C."/>
            <person name="Birren B."/>
        </authorList>
    </citation>
    <scope>NUCLEOTIDE SEQUENCE [LARGE SCALE GENOMIC DNA]</scope>
    <source>
        <strain evidence="19">IND107</strain>
    </source>
</reference>
<dbReference type="InterPro" id="IPR002655">
    <property type="entry name" value="Acyl-CoA_oxidase_C"/>
</dbReference>
<evidence type="ECO:0000259" key="17">
    <source>
        <dbReference type="Pfam" id="PF22924"/>
    </source>
</evidence>
<keyword evidence="11" id="KW-0576">Peroxisome</keyword>
<feature type="compositionally biased region" description="Basic and acidic residues" evidence="13">
    <location>
        <begin position="693"/>
        <end position="711"/>
    </location>
</feature>
<evidence type="ECO:0000256" key="10">
    <source>
        <dbReference type="ARBA" id="ARBA00023098"/>
    </source>
</evidence>
<dbReference type="PANTHER" id="PTHR10909">
    <property type="entry name" value="ELECTRON TRANSPORT OXIDOREDUCTASE"/>
    <property type="match status" value="1"/>
</dbReference>
<dbReference type="Gene3D" id="2.40.110.10">
    <property type="entry name" value="Butyryl-CoA Dehydrogenase, subunit A, domain 2"/>
    <property type="match status" value="1"/>
</dbReference>
<dbReference type="Pfam" id="PF01756">
    <property type="entry name" value="ACOX"/>
    <property type="match status" value="1"/>
</dbReference>
<keyword evidence="10" id="KW-0443">Lipid metabolism</keyword>
<evidence type="ECO:0000259" key="16">
    <source>
        <dbReference type="Pfam" id="PF14749"/>
    </source>
</evidence>
<dbReference type="InterPro" id="IPR029320">
    <property type="entry name" value="Acyl-CoA_ox_N"/>
</dbReference>
<comment type="catalytic activity">
    <reaction evidence="1">
        <text>a 2,3-saturated acyl-CoA + O2 = a (2E)-enoyl-CoA + H2O2</text>
        <dbReference type="Rhea" id="RHEA:38959"/>
        <dbReference type="ChEBI" id="CHEBI:15379"/>
        <dbReference type="ChEBI" id="CHEBI:16240"/>
        <dbReference type="ChEBI" id="CHEBI:58856"/>
        <dbReference type="ChEBI" id="CHEBI:65111"/>
        <dbReference type="EC" id="1.3.3.6"/>
    </reaction>
</comment>
<feature type="compositionally biased region" description="Acidic residues" evidence="13">
    <location>
        <begin position="675"/>
        <end position="692"/>
    </location>
</feature>
<dbReference type="PANTHER" id="PTHR10909:SF352">
    <property type="entry name" value="ACYL-COENZYME A OXIDASE-LIKE PROTEIN"/>
    <property type="match status" value="1"/>
</dbReference>
<dbReference type="InterPro" id="IPR037069">
    <property type="entry name" value="AcylCoA_DH/ox_N_sf"/>
</dbReference>
<dbReference type="InterPro" id="IPR055060">
    <property type="entry name" value="ACOX_C_alpha1"/>
</dbReference>
<dbReference type="Proteomes" id="UP000054399">
    <property type="component" value="Unassembled WGS sequence"/>
</dbReference>
<comment type="caution">
    <text evidence="18">The sequence shown here is derived from an EMBL/GenBank/DDBJ whole genome shotgun (WGS) entry which is preliminary data.</text>
</comment>
<evidence type="ECO:0000256" key="3">
    <source>
        <dbReference type="ARBA" id="ARBA00004275"/>
    </source>
</evidence>
<reference evidence="18 19" key="2">
    <citation type="submission" date="2024-01" db="EMBL/GenBank/DDBJ databases">
        <title>Comparative genomics of Cryptococcus and Kwoniella reveals pathogenesis evolution and contrasting modes of karyotype evolution via chromosome fusion or intercentromeric recombination.</title>
        <authorList>
            <person name="Coelho M.A."/>
            <person name="David-Palma M."/>
            <person name="Shea T."/>
            <person name="Bowers K."/>
            <person name="Mcginley-Smith S."/>
            <person name="Mohammad A.W."/>
            <person name="Gnirke A."/>
            <person name="Yurkov A.M."/>
            <person name="Nowrousian M."/>
            <person name="Sun S."/>
            <person name="Cuomo C.A."/>
            <person name="Heitman J."/>
        </authorList>
    </citation>
    <scope>NUCLEOTIDE SEQUENCE [LARGE SCALE GENOMIC DNA]</scope>
    <source>
        <strain evidence="18 19">IND107</strain>
    </source>
</reference>
<comment type="pathway">
    <text evidence="4">Lipid metabolism; peroxisomal fatty acid beta-oxidation.</text>
</comment>
<comment type="similarity">
    <text evidence="5 12">Belongs to the acyl-CoA oxidase family.</text>
</comment>
<evidence type="ECO:0000256" key="4">
    <source>
        <dbReference type="ARBA" id="ARBA00004846"/>
    </source>
</evidence>
<keyword evidence="8" id="KW-0276">Fatty acid metabolism</keyword>
<evidence type="ECO:0000259" key="15">
    <source>
        <dbReference type="Pfam" id="PF02770"/>
    </source>
</evidence>
<evidence type="ECO:0000256" key="7">
    <source>
        <dbReference type="ARBA" id="ARBA00022827"/>
    </source>
</evidence>
<dbReference type="SUPFAM" id="SSF47203">
    <property type="entry name" value="Acyl-CoA dehydrogenase C-terminal domain-like"/>
    <property type="match status" value="2"/>
</dbReference>
<keyword evidence="19" id="KW-1185">Reference proteome</keyword>
<gene>
    <name evidence="18" type="ORF">I308_104471</name>
</gene>
<evidence type="ECO:0000313" key="19">
    <source>
        <dbReference type="Proteomes" id="UP000054399"/>
    </source>
</evidence>
<dbReference type="GeneID" id="91991327"/>
<comment type="subcellular location">
    <subcellularLocation>
        <location evidence="3">Peroxisome</location>
    </subcellularLocation>
</comment>
<evidence type="ECO:0000256" key="6">
    <source>
        <dbReference type="ARBA" id="ARBA00022630"/>
    </source>
</evidence>
<evidence type="ECO:0000256" key="13">
    <source>
        <dbReference type="SAM" id="MobiDB-lite"/>
    </source>
</evidence>
<dbReference type="Pfam" id="PF02770">
    <property type="entry name" value="Acyl-CoA_dh_M"/>
    <property type="match status" value="1"/>
</dbReference>
<dbReference type="InterPro" id="IPR036250">
    <property type="entry name" value="AcylCo_DH-like_C"/>
</dbReference>
<name>A0ABR3BQX9_9TREE</name>
<organism evidence="18 19">
    <name type="scientific">Cryptococcus tetragattii IND107</name>
    <dbReference type="NCBI Taxonomy" id="1296105"/>
    <lineage>
        <taxon>Eukaryota</taxon>
        <taxon>Fungi</taxon>
        <taxon>Dikarya</taxon>
        <taxon>Basidiomycota</taxon>
        <taxon>Agaricomycotina</taxon>
        <taxon>Tremellomycetes</taxon>
        <taxon>Tremellales</taxon>
        <taxon>Cryptococcaceae</taxon>
        <taxon>Cryptococcus</taxon>
        <taxon>Cryptococcus gattii species complex</taxon>
    </lineage>
</organism>
<feature type="domain" description="Acyl-CoA oxidase C-alpha1" evidence="17">
    <location>
        <begin position="286"/>
        <end position="456"/>
    </location>
</feature>
<sequence>MAFPRPKPTTVETLAMERANPPFNVRKLSIKMHGSEKALVLKEKFMAEIARHPAFKLSDIHDLSKDELRERTMEKFATMVYFVTNESLEVFTLRMQLIGIADPSFWTRFGVAYGLFLGALRSGATPNQLSYWIDRGVLGLNGVIGCFAMTELAHGSNVAGLETTATFDRETDEFIIHTPHLGATKWWIGGAASTATHAAVFAQMIVDGKQYGVKTFVTQLRDTKTFQLLPGITIGDIGKKMGRDGIDNGYIQFTYVRVPRAHMLMKHTQVSRDGVVTEPPLAQLTYGALLGGRTSMVTDSSNSAKKALTVAVRYAAVRRQFAIGTNQLETQILDYPIHQRRLMPLVAQAIAIGFTGLKLTKMYEDMTQSLDTMDPSDPNLNEILDKLKETHATSAGLKAFCTWACLDTIDKCRQSCGGHGYSAYSNFPTMYADFAVQCTWEGDNTILSLQAGRSLVGAWGAAIKGKRLVSGVAYLNDRSILTAKSDSSLTLSDIKRAWNCVAANVIKKAAEEYVSHLKAGKSKDVAMEMCSQSRFIAAKVHTVGYIFTMFKEAVEEMEDGAETEVLRTVAKLYGLWQIEEQQGYFLKYGYFTAEQMDKVQTSVDALCAEIRVIAVPLVDAFALSDHILNSPLGRYDGSVYESYFSQVQAANPLPKEHPYFTRLIKPLLERQNVEMEDPEQVMELDSELEEMEAERREAAKGKEGKVRKEDY</sequence>
<dbReference type="Pfam" id="PF14749">
    <property type="entry name" value="Acyl-CoA_ox_N"/>
    <property type="match status" value="1"/>
</dbReference>
<evidence type="ECO:0000256" key="12">
    <source>
        <dbReference type="PIRNR" id="PIRNR000168"/>
    </source>
</evidence>
<dbReference type="InterPro" id="IPR009100">
    <property type="entry name" value="AcylCoA_DH/oxidase_NM_dom_sf"/>
</dbReference>
<evidence type="ECO:0000256" key="5">
    <source>
        <dbReference type="ARBA" id="ARBA00006288"/>
    </source>
</evidence>
<dbReference type="InterPro" id="IPR012258">
    <property type="entry name" value="Acyl-CoA_oxidase"/>
</dbReference>
<protein>
    <recommendedName>
        <fullName evidence="12">Acyl-coenzyme A oxidase</fullName>
    </recommendedName>
</protein>
<evidence type="ECO:0000256" key="8">
    <source>
        <dbReference type="ARBA" id="ARBA00022832"/>
    </source>
</evidence>
<dbReference type="EMBL" id="ATAM02000007">
    <property type="protein sequence ID" value="KAL0247435.1"/>
    <property type="molecule type" value="Genomic_DNA"/>
</dbReference>
<dbReference type="RefSeq" id="XP_066613396.1">
    <property type="nucleotide sequence ID" value="XM_066758948.1"/>
</dbReference>
<accession>A0ABR3BQX9</accession>
<keyword evidence="9" id="KW-0560">Oxidoreductase</keyword>
<keyword evidence="7 12" id="KW-0274">FAD</keyword>
<dbReference type="Gene3D" id="1.10.540.10">
    <property type="entry name" value="Acyl-CoA dehydrogenase/oxidase, N-terminal domain"/>
    <property type="match status" value="1"/>
</dbReference>
<dbReference type="Pfam" id="PF22924">
    <property type="entry name" value="ACOX_C_alpha1"/>
    <property type="match status" value="1"/>
</dbReference>
<dbReference type="Gene3D" id="1.20.140.10">
    <property type="entry name" value="Butyryl-CoA Dehydrogenase, subunit A, domain 3"/>
    <property type="match status" value="2"/>
</dbReference>
<keyword evidence="6 12" id="KW-0285">Flavoprotein</keyword>
<evidence type="ECO:0000256" key="1">
    <source>
        <dbReference type="ARBA" id="ARBA00001201"/>
    </source>
</evidence>
<evidence type="ECO:0000256" key="9">
    <source>
        <dbReference type="ARBA" id="ARBA00023002"/>
    </source>
</evidence>